<name>A0A9P6UAM9_9FUNG</name>
<feature type="region of interest" description="Disordered" evidence="1">
    <location>
        <begin position="1"/>
        <end position="46"/>
    </location>
</feature>
<evidence type="ECO:0000256" key="1">
    <source>
        <dbReference type="SAM" id="MobiDB-lite"/>
    </source>
</evidence>
<dbReference type="Proteomes" id="UP000807716">
    <property type="component" value="Unassembled WGS sequence"/>
</dbReference>
<comment type="caution">
    <text evidence="2">The sequence shown here is derived from an EMBL/GenBank/DDBJ whole genome shotgun (WGS) entry which is preliminary data.</text>
</comment>
<protein>
    <submittedName>
        <fullName evidence="2">Uncharacterized protein</fullName>
    </submittedName>
</protein>
<evidence type="ECO:0000313" key="2">
    <source>
        <dbReference type="EMBL" id="KAG0266833.1"/>
    </source>
</evidence>
<evidence type="ECO:0000313" key="3">
    <source>
        <dbReference type="Proteomes" id="UP000807716"/>
    </source>
</evidence>
<keyword evidence="3" id="KW-1185">Reference proteome</keyword>
<proteinExistence type="predicted"/>
<gene>
    <name evidence="2" type="ORF">DFQ27_009406</name>
</gene>
<reference evidence="2" key="1">
    <citation type="journal article" date="2020" name="Fungal Divers.">
        <title>Resolving the Mortierellaceae phylogeny through synthesis of multi-gene phylogenetics and phylogenomics.</title>
        <authorList>
            <person name="Vandepol N."/>
            <person name="Liber J."/>
            <person name="Desiro A."/>
            <person name="Na H."/>
            <person name="Kennedy M."/>
            <person name="Barry K."/>
            <person name="Grigoriev I.V."/>
            <person name="Miller A.N."/>
            <person name="O'Donnell K."/>
            <person name="Stajich J.E."/>
            <person name="Bonito G."/>
        </authorList>
    </citation>
    <scope>NUCLEOTIDE SEQUENCE</scope>
    <source>
        <strain evidence="2">BC1065</strain>
    </source>
</reference>
<sequence length="290" mass="33189">MAQPPQKFPRLRAAASSTSVTDAQPEDSIDTPDRLQSRDEAAWKPSPSEIKHLDRYHRPRIALEEVLKNGYGSVMAEAVKDPDANLPDETFCDDVHDIVKRYHRVYRRNLWLLPDGKSGSWYRDNIWWILDDLFNEPATIIYEHGENLSKAPGDRINGKRKASTEHQQVGRKTDGIILCHEPTLELGVMEAAKADDGVHTTKAMSDTIKLGKVMKDQLDMLRRNVADPEIAEKLVTYGMRIAKRSVTFYTLAHVERRWYKFTDQGTATLPHGWHQDGCNMLKLLTQMFSY</sequence>
<accession>A0A9P6UAM9</accession>
<dbReference type="AlphaFoldDB" id="A0A9P6UAM9"/>
<organism evidence="2 3">
    <name type="scientific">Actinomortierella ambigua</name>
    <dbReference type="NCBI Taxonomy" id="1343610"/>
    <lineage>
        <taxon>Eukaryota</taxon>
        <taxon>Fungi</taxon>
        <taxon>Fungi incertae sedis</taxon>
        <taxon>Mucoromycota</taxon>
        <taxon>Mortierellomycotina</taxon>
        <taxon>Mortierellomycetes</taxon>
        <taxon>Mortierellales</taxon>
        <taxon>Mortierellaceae</taxon>
        <taxon>Actinomortierella</taxon>
    </lineage>
</organism>
<feature type="compositionally biased region" description="Basic and acidic residues" evidence="1">
    <location>
        <begin position="31"/>
        <end position="42"/>
    </location>
</feature>
<dbReference type="OrthoDB" id="2447334at2759"/>
<dbReference type="EMBL" id="JAAAJB010000086">
    <property type="protein sequence ID" value="KAG0266833.1"/>
    <property type="molecule type" value="Genomic_DNA"/>
</dbReference>